<name>A0A8H7MHA2_9PLEO</name>
<evidence type="ECO:0000259" key="3">
    <source>
        <dbReference type="Pfam" id="PF13622"/>
    </source>
</evidence>
<dbReference type="GO" id="GO:0005782">
    <property type="term" value="C:peroxisomal matrix"/>
    <property type="evidence" value="ECO:0007669"/>
    <property type="project" value="UniProtKB-SubCell"/>
</dbReference>
<dbReference type="GO" id="GO:0047617">
    <property type="term" value="F:fatty acyl-CoA hydrolase activity"/>
    <property type="evidence" value="ECO:0007669"/>
    <property type="project" value="InterPro"/>
</dbReference>
<dbReference type="PANTHER" id="PTHR11066:SF35">
    <property type="entry name" value="ACYL-COA THIOESTERASE II"/>
    <property type="match status" value="1"/>
</dbReference>
<dbReference type="CDD" id="cd03445">
    <property type="entry name" value="Thioesterase_II_repeat2"/>
    <property type="match status" value="1"/>
</dbReference>
<evidence type="ECO:0008006" key="7">
    <source>
        <dbReference type="Google" id="ProtNLM"/>
    </source>
</evidence>
<evidence type="ECO:0000256" key="2">
    <source>
        <dbReference type="ARBA" id="ARBA00022801"/>
    </source>
</evidence>
<evidence type="ECO:0000259" key="4">
    <source>
        <dbReference type="Pfam" id="PF20789"/>
    </source>
</evidence>
<keyword evidence="6" id="KW-1185">Reference proteome</keyword>
<dbReference type="EMBL" id="RZGK01000003">
    <property type="protein sequence ID" value="KAF9700641.1"/>
    <property type="molecule type" value="Genomic_DNA"/>
</dbReference>
<evidence type="ECO:0000313" key="6">
    <source>
        <dbReference type="Proteomes" id="UP000651452"/>
    </source>
</evidence>
<evidence type="ECO:0000256" key="1">
    <source>
        <dbReference type="ARBA" id="ARBA00006538"/>
    </source>
</evidence>
<accession>A0A8H7MHA2</accession>
<sequence length="308" mass="33704">MGNALRIAYGGFALAVALKAACYSVPSGYHLYSFMGNYLGPASVDRCLYARVRDVRQTRSFATRHVEVYQVLDSDSEASKANQAPKERICLFATSDFHIQEPAGTLLSYHCPPRREGGYTHHTLCPAKSRTAADLLAAGKISQSTHDAFTAAFALNSSLFDIKMCPEGIFAQNLSGHAKSLPHSQDHLPLPSRTSADWFRATGELPSQTEQLAALAFYADGALSFCPLSFSHMYLEDSGACSSLDFSLRVFGDVDLERWHLREVGTHVGAQGRTYSEAWIWDEEGRAVACMSQQSILRVLPGKGKGKL</sequence>
<dbReference type="Proteomes" id="UP000651452">
    <property type="component" value="Unassembled WGS sequence"/>
</dbReference>
<dbReference type="Gene3D" id="2.40.160.210">
    <property type="entry name" value="Acyl-CoA thioesterase, double hotdog domain"/>
    <property type="match status" value="1"/>
</dbReference>
<protein>
    <recommendedName>
        <fullName evidence="7">Thioesterase-like superfamily-domain-containing protein</fullName>
    </recommendedName>
</protein>
<organism evidence="5 6">
    <name type="scientific">Ascochyta lentis</name>
    <dbReference type="NCBI Taxonomy" id="205686"/>
    <lineage>
        <taxon>Eukaryota</taxon>
        <taxon>Fungi</taxon>
        <taxon>Dikarya</taxon>
        <taxon>Ascomycota</taxon>
        <taxon>Pezizomycotina</taxon>
        <taxon>Dothideomycetes</taxon>
        <taxon>Pleosporomycetidae</taxon>
        <taxon>Pleosporales</taxon>
        <taxon>Pleosporineae</taxon>
        <taxon>Didymellaceae</taxon>
        <taxon>Ascochyta</taxon>
    </lineage>
</organism>
<comment type="similarity">
    <text evidence="1">Belongs to the C/M/P thioester hydrolase family.</text>
</comment>
<dbReference type="InterPro" id="IPR049449">
    <property type="entry name" value="TesB_ACOT8-like_N"/>
</dbReference>
<evidence type="ECO:0000313" key="5">
    <source>
        <dbReference type="EMBL" id="KAF9700641.1"/>
    </source>
</evidence>
<reference evidence="5" key="1">
    <citation type="submission" date="2018-12" db="EMBL/GenBank/DDBJ databases">
        <authorList>
            <person name="Syme R.A."/>
            <person name="Farfan-Caceres L."/>
            <person name="Lichtenzveig J."/>
        </authorList>
    </citation>
    <scope>NUCLEOTIDE SEQUENCE</scope>
    <source>
        <strain evidence="5">Al4</strain>
    </source>
</reference>
<dbReference type="GO" id="GO:0006637">
    <property type="term" value="P:acyl-CoA metabolic process"/>
    <property type="evidence" value="ECO:0007669"/>
    <property type="project" value="InterPro"/>
</dbReference>
<dbReference type="Pfam" id="PF20789">
    <property type="entry name" value="4HBT_3C"/>
    <property type="match status" value="1"/>
</dbReference>
<dbReference type="Pfam" id="PF13622">
    <property type="entry name" value="4HBT_3"/>
    <property type="match status" value="1"/>
</dbReference>
<gene>
    <name evidence="5" type="ORF">EKO04_001475</name>
</gene>
<reference evidence="5" key="2">
    <citation type="submission" date="2020-09" db="EMBL/GenBank/DDBJ databases">
        <title>Reference genome assembly for Australian Ascochyta lentis isolate Al4.</title>
        <authorList>
            <person name="Lee R.C."/>
            <person name="Farfan-Caceres L.M."/>
            <person name="Debler J.W."/>
            <person name="Williams A.H."/>
            <person name="Henares B.M."/>
        </authorList>
    </citation>
    <scope>NUCLEOTIDE SEQUENCE</scope>
    <source>
        <strain evidence="5">Al4</strain>
    </source>
</reference>
<dbReference type="GO" id="GO:0009062">
    <property type="term" value="P:fatty acid catabolic process"/>
    <property type="evidence" value="ECO:0007669"/>
    <property type="project" value="TreeGrafter"/>
</dbReference>
<dbReference type="PANTHER" id="PTHR11066">
    <property type="entry name" value="ACYL-COA THIOESTERASE"/>
    <property type="match status" value="1"/>
</dbReference>
<dbReference type="CDD" id="cd03444">
    <property type="entry name" value="Thioesterase_II_repeat1"/>
    <property type="match status" value="1"/>
</dbReference>
<proteinExistence type="inferred from homology"/>
<keyword evidence="2" id="KW-0378">Hydrolase</keyword>
<dbReference type="SUPFAM" id="SSF54637">
    <property type="entry name" value="Thioesterase/thiol ester dehydrase-isomerase"/>
    <property type="match status" value="2"/>
</dbReference>
<comment type="caution">
    <text evidence="5">The sequence shown here is derived from an EMBL/GenBank/DDBJ whole genome shotgun (WGS) entry which is preliminary data.</text>
</comment>
<dbReference type="AlphaFoldDB" id="A0A8H7MHA2"/>
<dbReference type="InterPro" id="IPR003703">
    <property type="entry name" value="Acyl_CoA_thio"/>
</dbReference>
<dbReference type="InterPro" id="IPR042171">
    <property type="entry name" value="Acyl-CoA_hotdog"/>
</dbReference>
<dbReference type="InterPro" id="IPR049450">
    <property type="entry name" value="ACOT8-like_C"/>
</dbReference>
<feature type="domain" description="Acyl-CoA thioesterase-like N-terminal HotDog" evidence="3">
    <location>
        <begin position="7"/>
        <end position="70"/>
    </location>
</feature>
<feature type="domain" description="Acyl-CoA thioesterase-like C-terminal" evidence="4">
    <location>
        <begin position="187"/>
        <end position="296"/>
    </location>
</feature>
<dbReference type="InterPro" id="IPR029069">
    <property type="entry name" value="HotDog_dom_sf"/>
</dbReference>
<dbReference type="OrthoDB" id="68328at2759"/>